<sequence length="479" mass="55067">MTPEEAALARRPANAPAPSSEGSLDPEVVEEIRAGYRMVEADRLRHNAVTNNAIDDLALNRQALSQVDDHFSHRIRSRGVTNQKKSGRCWMFAALNVIRPQVIRDHGMEEFEFSVAFLQFWDRMERANLFLESVIDLRDIDYLERDWELLNRWGMEDGGWWNYLAALVEKYGVVPSSVMPETHGSSNTATMNLVLQRLIRTYSAKLLNRHADGGTMAELRAIKSEALAEVYRFLVINLGEPPTEFEWRYRRTTKPDRSDPEAEMRTVTDPALGESESFTPKSFRKRYVGCAMSDFVCLYNDPKNELNRHYRFDRARNMVDSENMGFVNVDMDVIRQASIRSIKANEPLWFAVNMGYDQSRELGIMQDKLLDYEALFGIDLTLSKADRARFHSDVSNHAMALMGVDLDSEGRPKKWLVENSWGKEQGDEGFWSLHDDWFDEHVYTVIVHRRHVPDEVLAYFEETPTVLPAWYPGAAGVLA</sequence>
<evidence type="ECO:0000256" key="2">
    <source>
        <dbReference type="ARBA" id="ARBA00022801"/>
    </source>
</evidence>
<protein>
    <recommendedName>
        <fullName evidence="4">Aminopeptidase</fullName>
    </recommendedName>
</protein>
<dbReference type="SUPFAM" id="SSF54001">
    <property type="entry name" value="Cysteine proteinases"/>
    <property type="match status" value="1"/>
</dbReference>
<accession>A0ABN6GYC0</accession>
<evidence type="ECO:0000256" key="5">
    <source>
        <dbReference type="SAM" id="MobiDB-lite"/>
    </source>
</evidence>
<proteinExistence type="inferred from homology"/>
<evidence type="ECO:0000313" key="7">
    <source>
        <dbReference type="Proteomes" id="UP001374893"/>
    </source>
</evidence>
<gene>
    <name evidence="6" type="ORF">HAHE_02140</name>
</gene>
<reference evidence="6 7" key="1">
    <citation type="submission" date="2021-06" db="EMBL/GenBank/DDBJ databases">
        <title>Complete genome of Haloferula helveola possessing various polysaccharide degrading enzymes.</title>
        <authorList>
            <person name="Takami H."/>
            <person name="Huang C."/>
            <person name="Hamasaki K."/>
        </authorList>
    </citation>
    <scope>NUCLEOTIDE SEQUENCE [LARGE SCALE GENOMIC DNA]</scope>
    <source>
        <strain evidence="6 7">CN-1</strain>
    </source>
</reference>
<dbReference type="PIRSF" id="PIRSF005700">
    <property type="entry name" value="PepC"/>
    <property type="match status" value="1"/>
</dbReference>
<feature type="compositionally biased region" description="Low complexity" evidence="5">
    <location>
        <begin position="1"/>
        <end position="18"/>
    </location>
</feature>
<dbReference type="PROSITE" id="PS00639">
    <property type="entry name" value="THIOL_PROTEASE_HIS"/>
    <property type="match status" value="1"/>
</dbReference>
<dbReference type="Gene3D" id="3.90.70.10">
    <property type="entry name" value="Cysteine proteinases"/>
    <property type="match status" value="1"/>
</dbReference>
<dbReference type="Pfam" id="PF03051">
    <property type="entry name" value="Peptidase_C1_2"/>
    <property type="match status" value="1"/>
</dbReference>
<evidence type="ECO:0000256" key="3">
    <source>
        <dbReference type="ARBA" id="ARBA00022807"/>
    </source>
</evidence>
<dbReference type="PANTHER" id="PTHR10363:SF2">
    <property type="entry name" value="BLEOMYCIN HYDROLASE"/>
    <property type="match status" value="1"/>
</dbReference>
<name>A0ABN6GYC0_9BACT</name>
<dbReference type="InterPro" id="IPR038765">
    <property type="entry name" value="Papain-like_cys_pep_sf"/>
</dbReference>
<dbReference type="InterPro" id="IPR000169">
    <property type="entry name" value="Pept_cys_AS"/>
</dbReference>
<evidence type="ECO:0000256" key="1">
    <source>
        <dbReference type="ARBA" id="ARBA00022670"/>
    </source>
</evidence>
<keyword evidence="2 4" id="KW-0378">Hydrolase</keyword>
<dbReference type="Proteomes" id="UP001374893">
    <property type="component" value="Chromosome"/>
</dbReference>
<feature type="region of interest" description="Disordered" evidence="5">
    <location>
        <begin position="1"/>
        <end position="26"/>
    </location>
</feature>
<dbReference type="InterPro" id="IPR025660">
    <property type="entry name" value="Pept_his_AS"/>
</dbReference>
<dbReference type="InterPro" id="IPR004134">
    <property type="entry name" value="Peptidase_C1B"/>
</dbReference>
<dbReference type="RefSeq" id="WP_338687793.1">
    <property type="nucleotide sequence ID" value="NZ_AP024702.1"/>
</dbReference>
<keyword evidence="3 4" id="KW-0788">Thiol protease</keyword>
<dbReference type="CDD" id="cd00585">
    <property type="entry name" value="Peptidase_C1B"/>
    <property type="match status" value="1"/>
</dbReference>
<keyword evidence="7" id="KW-1185">Reference proteome</keyword>
<dbReference type="PROSITE" id="PS00139">
    <property type="entry name" value="THIOL_PROTEASE_CYS"/>
    <property type="match status" value="1"/>
</dbReference>
<organism evidence="6 7">
    <name type="scientific">Haloferula helveola</name>
    <dbReference type="NCBI Taxonomy" id="490095"/>
    <lineage>
        <taxon>Bacteria</taxon>
        <taxon>Pseudomonadati</taxon>
        <taxon>Verrucomicrobiota</taxon>
        <taxon>Verrucomicrobiia</taxon>
        <taxon>Verrucomicrobiales</taxon>
        <taxon>Verrucomicrobiaceae</taxon>
        <taxon>Haloferula</taxon>
    </lineage>
</organism>
<comment type="similarity">
    <text evidence="4">Belongs to the peptidase C1 family.</text>
</comment>
<keyword evidence="1 4" id="KW-0645">Protease</keyword>
<evidence type="ECO:0000256" key="4">
    <source>
        <dbReference type="PIRNR" id="PIRNR005700"/>
    </source>
</evidence>
<evidence type="ECO:0000313" key="6">
    <source>
        <dbReference type="EMBL" id="BCX46306.1"/>
    </source>
</evidence>
<dbReference type="EMBL" id="AP024702">
    <property type="protein sequence ID" value="BCX46306.1"/>
    <property type="molecule type" value="Genomic_DNA"/>
</dbReference>
<dbReference type="GO" id="GO:0004177">
    <property type="term" value="F:aminopeptidase activity"/>
    <property type="evidence" value="ECO:0007669"/>
    <property type="project" value="UniProtKB-KW"/>
</dbReference>
<dbReference type="PANTHER" id="PTHR10363">
    <property type="entry name" value="BLEOMYCIN HYDROLASE"/>
    <property type="match status" value="1"/>
</dbReference>
<keyword evidence="4 6" id="KW-0031">Aminopeptidase</keyword>